<dbReference type="GO" id="GO:0004519">
    <property type="term" value="F:endonuclease activity"/>
    <property type="evidence" value="ECO:0007669"/>
    <property type="project" value="UniProtKB-KW"/>
</dbReference>
<evidence type="ECO:0000313" key="3">
    <source>
        <dbReference type="Proteomes" id="UP000199766"/>
    </source>
</evidence>
<evidence type="ECO:0000313" key="2">
    <source>
        <dbReference type="EMBL" id="SEQ22111.1"/>
    </source>
</evidence>
<proteinExistence type="predicted"/>
<dbReference type="NCBIfam" id="TIGR03033">
    <property type="entry name" value="phage_rel_nuc"/>
    <property type="match status" value="1"/>
</dbReference>
<dbReference type="InterPro" id="IPR019080">
    <property type="entry name" value="YqaJ_viral_recombinase"/>
</dbReference>
<dbReference type="RefSeq" id="WP_177172791.1">
    <property type="nucleotide sequence ID" value="NZ_FOGD01000001.1"/>
</dbReference>
<dbReference type="SUPFAM" id="SSF52980">
    <property type="entry name" value="Restriction endonuclease-like"/>
    <property type="match status" value="1"/>
</dbReference>
<keyword evidence="2" id="KW-0378">Hydrolase</keyword>
<dbReference type="AlphaFoldDB" id="A0A1H9E8W7"/>
<evidence type="ECO:0000259" key="1">
    <source>
        <dbReference type="Pfam" id="PF09588"/>
    </source>
</evidence>
<keyword evidence="2" id="KW-0255">Endonuclease</keyword>
<name>A0A1H9E8W7_9BURK</name>
<dbReference type="STRING" id="180197.SAMN02982919_00231"/>
<dbReference type="PANTHER" id="PTHR46609:SF6">
    <property type="entry name" value="EXONUCLEASE, PHAGE-TYPE_RECB, C-TERMINAL DOMAIN-CONTAINING PROTEIN-RELATED"/>
    <property type="match status" value="1"/>
</dbReference>
<dbReference type="Gene3D" id="3.90.320.10">
    <property type="match status" value="1"/>
</dbReference>
<accession>A0A1H9E8W7</accession>
<dbReference type="PANTHER" id="PTHR46609">
    <property type="entry name" value="EXONUCLEASE, PHAGE-TYPE/RECB, C-TERMINAL DOMAIN-CONTAINING PROTEIN"/>
    <property type="match status" value="1"/>
</dbReference>
<dbReference type="InterPro" id="IPR051703">
    <property type="entry name" value="NF-kappa-B_Signaling_Reg"/>
</dbReference>
<dbReference type="EMBL" id="FOGD01000001">
    <property type="protein sequence ID" value="SEQ22111.1"/>
    <property type="molecule type" value="Genomic_DNA"/>
</dbReference>
<reference evidence="2 3" key="1">
    <citation type="submission" date="2016-10" db="EMBL/GenBank/DDBJ databases">
        <authorList>
            <person name="de Groot N.N."/>
        </authorList>
    </citation>
    <scope>NUCLEOTIDE SEQUENCE [LARGE SCALE GENOMIC DNA]</scope>
    <source>
        <strain evidence="2 3">ATCC 35958</strain>
    </source>
</reference>
<feature type="domain" description="YqaJ viral recombinase" evidence="1">
    <location>
        <begin position="13"/>
        <end position="164"/>
    </location>
</feature>
<sequence>MNAPMSNAERQAFLDARRQGIGGSDVAAILGFSPWKTPLDVYLTKTAPPQPDEMSEPAYWGTVLEDVVAQEYAKRSGCKVQRVRQLLRHPHHPWALANIDRAIVTPSSRARLDSDGHLLGVEGILECKTASAYKASDWGRDGDDEAIPVHYAAQGMWYLAVTGQPWCDFACLIGGQKFVIKRIERDEETIASMVEQCRIFWFDHVLKGVPPAISNGADAAKLFPLDNGQAIEANTEMLAAYSDAVALRAQIEAAEQTLEQCLDTLKASLGEASSVTLHGRKLVSWKCPKDSRKTDWQAVAIACGASKELIAAHTHTQPGSRRFLFAKQ</sequence>
<protein>
    <submittedName>
        <fullName evidence="2">Putative phage-type endonuclease</fullName>
    </submittedName>
</protein>
<organism evidence="2 3">
    <name type="scientific">Giesbergeria anulus</name>
    <dbReference type="NCBI Taxonomy" id="180197"/>
    <lineage>
        <taxon>Bacteria</taxon>
        <taxon>Pseudomonadati</taxon>
        <taxon>Pseudomonadota</taxon>
        <taxon>Betaproteobacteria</taxon>
        <taxon>Burkholderiales</taxon>
        <taxon>Comamonadaceae</taxon>
        <taxon>Giesbergeria</taxon>
    </lineage>
</organism>
<dbReference type="Proteomes" id="UP000199766">
    <property type="component" value="Unassembled WGS sequence"/>
</dbReference>
<keyword evidence="3" id="KW-1185">Reference proteome</keyword>
<keyword evidence="2" id="KW-0540">Nuclease</keyword>
<dbReference type="InterPro" id="IPR011335">
    <property type="entry name" value="Restrct_endonuc-II-like"/>
</dbReference>
<gene>
    <name evidence="2" type="ORF">SAMN02982919_00231</name>
</gene>
<dbReference type="InterPro" id="IPR017482">
    <property type="entry name" value="Lambda-type_endonuclease"/>
</dbReference>
<dbReference type="InterPro" id="IPR011604">
    <property type="entry name" value="PDDEXK-like_dom_sf"/>
</dbReference>
<dbReference type="Pfam" id="PF09588">
    <property type="entry name" value="YqaJ"/>
    <property type="match status" value="1"/>
</dbReference>